<dbReference type="Pfam" id="PF00296">
    <property type="entry name" value="Bac_luciferase"/>
    <property type="match status" value="1"/>
</dbReference>
<evidence type="ECO:0000256" key="6">
    <source>
        <dbReference type="PIRSR" id="PIRSR000337-1"/>
    </source>
</evidence>
<organism evidence="8 9">
    <name type="scientific">Saccharopolyspora gloriosae</name>
    <dbReference type="NCBI Taxonomy" id="455344"/>
    <lineage>
        <taxon>Bacteria</taxon>
        <taxon>Bacillati</taxon>
        <taxon>Actinomycetota</taxon>
        <taxon>Actinomycetes</taxon>
        <taxon>Pseudonocardiales</taxon>
        <taxon>Pseudonocardiaceae</taxon>
        <taxon>Saccharopolyspora</taxon>
    </lineage>
</organism>
<sequence>MTSSRRNMALIAFLQAQNCSNYVGSWRAPGSASDFLTADYFTRIARTLEHGGFDLAFFDDRLAMPDIYGGSHELAVRHGIRSVKMDPTVVMLAMAMATRHLGVAATYSTTYYEPFHVARHFATADLMTGGRTAWNIVTSLNDSEAANFGRTEHLDHDLRYERADEFVDIVTRMWGSWESDALILDKRSGEFADPAKVHRLEHEGEFFTSHGTFPVPRSPQGRPVLLQAGASGRGQAFAARWADVIFTHFANVESGARTYTRLRQGVEDAGRDPDSVVIAPLINVVTAETAELVERKQAMLEGLARDEDGLALLCEALNTDFGKRPYEEPFTDAELRVMSYQGLRDRVITLSGKENPSVRDFVEFSGRGRLREAEIVAGTPDVVADRLEELHGTCGDGFVIAAASVPGSYDDFSRLITPELRRRGLVGQDYAADTLRGNLGLPMPAEVAV</sequence>
<evidence type="ECO:0000256" key="3">
    <source>
        <dbReference type="ARBA" id="ARBA00023002"/>
    </source>
</evidence>
<feature type="binding site" evidence="6">
    <location>
        <position position="156"/>
    </location>
    <ligand>
        <name>FMN</name>
        <dbReference type="ChEBI" id="CHEBI:58210"/>
    </ligand>
</feature>
<keyword evidence="3" id="KW-0560">Oxidoreductase</keyword>
<dbReference type="EMBL" id="JACHIV010000001">
    <property type="protein sequence ID" value="MBB5070601.1"/>
    <property type="molecule type" value="Genomic_DNA"/>
</dbReference>
<evidence type="ECO:0000313" key="9">
    <source>
        <dbReference type="Proteomes" id="UP000580474"/>
    </source>
</evidence>
<feature type="domain" description="Luciferase-like" evidence="7">
    <location>
        <begin position="36"/>
        <end position="394"/>
    </location>
</feature>
<dbReference type="Proteomes" id="UP000580474">
    <property type="component" value="Unassembled WGS sequence"/>
</dbReference>
<reference evidence="8 9" key="1">
    <citation type="submission" date="2020-08" db="EMBL/GenBank/DDBJ databases">
        <title>Sequencing the genomes of 1000 actinobacteria strains.</title>
        <authorList>
            <person name="Klenk H.-P."/>
        </authorList>
    </citation>
    <scope>NUCLEOTIDE SEQUENCE [LARGE SCALE GENOMIC DNA]</scope>
    <source>
        <strain evidence="8 9">DSM 45582</strain>
    </source>
</reference>
<feature type="binding site" evidence="6">
    <location>
        <position position="160"/>
    </location>
    <ligand>
        <name>FMN</name>
        <dbReference type="ChEBI" id="CHEBI:58210"/>
    </ligand>
</feature>
<dbReference type="PIRSF" id="PIRSF000337">
    <property type="entry name" value="NTA_MOA"/>
    <property type="match status" value="1"/>
</dbReference>
<dbReference type="GO" id="GO:0004497">
    <property type="term" value="F:monooxygenase activity"/>
    <property type="evidence" value="ECO:0007669"/>
    <property type="project" value="UniProtKB-KW"/>
</dbReference>
<dbReference type="PANTHER" id="PTHR30011:SF16">
    <property type="entry name" value="C2H2 FINGER DOMAIN TRANSCRIPTION FACTOR (EUROFUNG)-RELATED"/>
    <property type="match status" value="1"/>
</dbReference>
<dbReference type="RefSeq" id="WP_184480315.1">
    <property type="nucleotide sequence ID" value="NZ_JACHIV010000001.1"/>
</dbReference>
<protein>
    <submittedName>
        <fullName evidence="8">FMN-dependent oxidoreductase (Nitrilotriacetate monooxygenase family)</fullName>
    </submittedName>
</protein>
<name>A0A840NHT6_9PSEU</name>
<keyword evidence="4 8" id="KW-0503">Monooxygenase</keyword>
<dbReference type="NCBIfam" id="TIGR03860">
    <property type="entry name" value="FMN_nitrolo"/>
    <property type="match status" value="1"/>
</dbReference>
<keyword evidence="2 6" id="KW-0288">FMN</keyword>
<dbReference type="InterPro" id="IPR051260">
    <property type="entry name" value="Diverse_substr_monoxygenases"/>
</dbReference>
<comment type="similarity">
    <text evidence="5">Belongs to the NtaA/SnaA/DszA monooxygenase family.</text>
</comment>
<evidence type="ECO:0000256" key="5">
    <source>
        <dbReference type="ARBA" id="ARBA00033748"/>
    </source>
</evidence>
<dbReference type="AlphaFoldDB" id="A0A840NHT6"/>
<dbReference type="CDD" id="cd01095">
    <property type="entry name" value="Nitrilotriacetate_monoxgenase"/>
    <property type="match status" value="1"/>
</dbReference>
<dbReference type="InterPro" id="IPR036661">
    <property type="entry name" value="Luciferase-like_sf"/>
</dbReference>
<evidence type="ECO:0000256" key="1">
    <source>
        <dbReference type="ARBA" id="ARBA00022630"/>
    </source>
</evidence>
<feature type="binding site" evidence="6">
    <location>
        <position position="60"/>
    </location>
    <ligand>
        <name>FMN</name>
        <dbReference type="ChEBI" id="CHEBI:58210"/>
    </ligand>
</feature>
<proteinExistence type="inferred from homology"/>
<gene>
    <name evidence="8" type="ORF">BJ969_003689</name>
</gene>
<feature type="binding site" evidence="6">
    <location>
        <position position="106"/>
    </location>
    <ligand>
        <name>FMN</name>
        <dbReference type="ChEBI" id="CHEBI:58210"/>
    </ligand>
</feature>
<evidence type="ECO:0000256" key="2">
    <source>
        <dbReference type="ARBA" id="ARBA00022643"/>
    </source>
</evidence>
<comment type="caution">
    <text evidence="8">The sequence shown here is derived from an EMBL/GenBank/DDBJ whole genome shotgun (WGS) entry which is preliminary data.</text>
</comment>
<accession>A0A840NHT6</accession>
<keyword evidence="1 6" id="KW-0285">Flavoprotein</keyword>
<dbReference type="InterPro" id="IPR016215">
    <property type="entry name" value="NTA_MOA"/>
</dbReference>
<feature type="binding site" evidence="6">
    <location>
        <position position="231"/>
    </location>
    <ligand>
        <name>FMN</name>
        <dbReference type="ChEBI" id="CHEBI:58210"/>
    </ligand>
</feature>
<dbReference type="PANTHER" id="PTHR30011">
    <property type="entry name" value="ALKANESULFONATE MONOOXYGENASE-RELATED"/>
    <property type="match status" value="1"/>
</dbReference>
<evidence type="ECO:0000313" key="8">
    <source>
        <dbReference type="EMBL" id="MBB5070601.1"/>
    </source>
</evidence>
<keyword evidence="9" id="KW-1185">Reference proteome</keyword>
<evidence type="ECO:0000256" key="4">
    <source>
        <dbReference type="ARBA" id="ARBA00023033"/>
    </source>
</evidence>
<dbReference type="Gene3D" id="3.20.20.30">
    <property type="entry name" value="Luciferase-like domain"/>
    <property type="match status" value="1"/>
</dbReference>
<dbReference type="SUPFAM" id="SSF51679">
    <property type="entry name" value="Bacterial luciferase-like"/>
    <property type="match status" value="1"/>
</dbReference>
<evidence type="ECO:0000259" key="7">
    <source>
        <dbReference type="Pfam" id="PF00296"/>
    </source>
</evidence>
<dbReference type="InterPro" id="IPR011251">
    <property type="entry name" value="Luciferase-like_dom"/>
</dbReference>
<dbReference type="GO" id="GO:0016705">
    <property type="term" value="F:oxidoreductase activity, acting on paired donors, with incorporation or reduction of molecular oxygen"/>
    <property type="evidence" value="ECO:0007669"/>
    <property type="project" value="InterPro"/>
</dbReference>